<feature type="compositionally biased region" description="Low complexity" evidence="1">
    <location>
        <begin position="172"/>
        <end position="183"/>
    </location>
</feature>
<organism evidence="3">
    <name type="scientific">Arcella intermedia</name>
    <dbReference type="NCBI Taxonomy" id="1963864"/>
    <lineage>
        <taxon>Eukaryota</taxon>
        <taxon>Amoebozoa</taxon>
        <taxon>Tubulinea</taxon>
        <taxon>Elardia</taxon>
        <taxon>Arcellinida</taxon>
        <taxon>Sphaerothecina</taxon>
        <taxon>Arcellidae</taxon>
        <taxon>Arcella</taxon>
    </lineage>
</organism>
<evidence type="ECO:0000259" key="2">
    <source>
        <dbReference type="PROSITE" id="PS50858"/>
    </source>
</evidence>
<dbReference type="Pfam" id="PF03909">
    <property type="entry name" value="BSD"/>
    <property type="match status" value="1"/>
</dbReference>
<dbReference type="PROSITE" id="PS50858">
    <property type="entry name" value="BSD"/>
    <property type="match status" value="1"/>
</dbReference>
<feature type="region of interest" description="Disordered" evidence="1">
    <location>
        <begin position="136"/>
        <end position="209"/>
    </location>
</feature>
<dbReference type="SMART" id="SM00751">
    <property type="entry name" value="BSD"/>
    <property type="match status" value="1"/>
</dbReference>
<dbReference type="EMBL" id="GIBP01004973">
    <property type="protein sequence ID" value="NDV33942.1"/>
    <property type="molecule type" value="Transcribed_RNA"/>
</dbReference>
<proteinExistence type="predicted"/>
<dbReference type="SUPFAM" id="SSF140383">
    <property type="entry name" value="BSD domain-like"/>
    <property type="match status" value="1"/>
</dbReference>
<accession>A0A6B2LA60</accession>
<sequence length="282" mass="31670">MKELEIQKAKLRELENLNLAPWENLPTQDLKVVENVTLQILDIPKHARNILDVPPNVEIVFPFDISFYILSAKQALDKDPQLSKLYYTVVPNNLSEVQFWRNYFYRVFLIKSSFGLPSPLPIPEDVYATEEQRAAPLVAPEGRSSSASTDSPSPRPPQGASTQGEETAMAMVTPIPTVVPNTTESAPPETREPAKEAESSPTPIQKPYEGVLEDGVDVLEEKLDHPKDDLEFASDLYNDFEDFGDWKENLKNTLTIPDIDSASDEDLDISEILSRKPMLMND</sequence>
<evidence type="ECO:0000313" key="3">
    <source>
        <dbReference type="EMBL" id="NDV33942.1"/>
    </source>
</evidence>
<dbReference type="Gene3D" id="1.10.3970.10">
    <property type="entry name" value="BSD domain"/>
    <property type="match status" value="1"/>
</dbReference>
<feature type="domain" description="BSD" evidence="2">
    <location>
        <begin position="57"/>
        <end position="111"/>
    </location>
</feature>
<dbReference type="AlphaFoldDB" id="A0A6B2LA60"/>
<name>A0A6B2LA60_9EUKA</name>
<dbReference type="InterPro" id="IPR035925">
    <property type="entry name" value="BSD_dom_sf"/>
</dbReference>
<reference evidence="3" key="1">
    <citation type="journal article" date="2020" name="J. Eukaryot. Microbiol.">
        <title>De novo Sequencing, Assembly and Annotation of the Transcriptome for the Free-Living Testate Amoeba Arcella intermedia.</title>
        <authorList>
            <person name="Ribeiro G.M."/>
            <person name="Porfirio-Sousa A.L."/>
            <person name="Maurer-Alcala X.X."/>
            <person name="Katz L.A."/>
            <person name="Lahr D.J.G."/>
        </authorList>
    </citation>
    <scope>NUCLEOTIDE SEQUENCE</scope>
</reference>
<evidence type="ECO:0000256" key="1">
    <source>
        <dbReference type="SAM" id="MobiDB-lite"/>
    </source>
</evidence>
<feature type="compositionally biased region" description="Basic and acidic residues" evidence="1">
    <location>
        <begin position="189"/>
        <end position="198"/>
    </location>
</feature>
<dbReference type="InterPro" id="IPR005607">
    <property type="entry name" value="BSD_dom"/>
</dbReference>
<protein>
    <recommendedName>
        <fullName evidence="2">BSD domain-containing protein</fullName>
    </recommendedName>
</protein>